<dbReference type="Proteomes" id="UP001162131">
    <property type="component" value="Unassembled WGS sequence"/>
</dbReference>
<sequence>MRNHTTIYNEFIDNAAITECIQQGLDPSILSALDKNAVFYIATIAARVCYATRGITILDVIGKSIRDVQLLLSYEASEVYGRGIKADELKDFHTKELHLLMTVAARAWYHAHSNEEIRSFIRKSYEIKLQTLLHHYIAEHLNNDTDFIHSASNISIKVMEILLSDTAMSKYAAQRLQINELINLEPEQIQCAIELVGDTSHIDL</sequence>
<organism evidence="1 2">
    <name type="scientific">Blepharisma stoltei</name>
    <dbReference type="NCBI Taxonomy" id="1481888"/>
    <lineage>
        <taxon>Eukaryota</taxon>
        <taxon>Sar</taxon>
        <taxon>Alveolata</taxon>
        <taxon>Ciliophora</taxon>
        <taxon>Postciliodesmatophora</taxon>
        <taxon>Heterotrichea</taxon>
        <taxon>Heterotrichida</taxon>
        <taxon>Blepharismidae</taxon>
        <taxon>Blepharisma</taxon>
    </lineage>
</organism>
<evidence type="ECO:0000313" key="2">
    <source>
        <dbReference type="Proteomes" id="UP001162131"/>
    </source>
</evidence>
<dbReference type="AlphaFoldDB" id="A0AAU9INB7"/>
<accession>A0AAU9INB7</accession>
<keyword evidence="2" id="KW-1185">Reference proteome</keyword>
<evidence type="ECO:0000313" key="1">
    <source>
        <dbReference type="EMBL" id="CAG9316280.1"/>
    </source>
</evidence>
<gene>
    <name evidence="1" type="ORF">BSTOLATCC_MIC15715</name>
</gene>
<reference evidence="1" key="1">
    <citation type="submission" date="2021-09" db="EMBL/GenBank/DDBJ databases">
        <authorList>
            <consortium name="AG Swart"/>
            <person name="Singh M."/>
            <person name="Singh A."/>
            <person name="Seah K."/>
            <person name="Emmerich C."/>
        </authorList>
    </citation>
    <scope>NUCLEOTIDE SEQUENCE</scope>
    <source>
        <strain evidence="1">ATCC30299</strain>
    </source>
</reference>
<proteinExistence type="predicted"/>
<name>A0AAU9INB7_9CILI</name>
<protein>
    <recommendedName>
        <fullName evidence="3">HDOD domain-containing protein</fullName>
    </recommendedName>
</protein>
<evidence type="ECO:0008006" key="3">
    <source>
        <dbReference type="Google" id="ProtNLM"/>
    </source>
</evidence>
<dbReference type="EMBL" id="CAJZBQ010000015">
    <property type="protein sequence ID" value="CAG9316280.1"/>
    <property type="molecule type" value="Genomic_DNA"/>
</dbReference>
<comment type="caution">
    <text evidence="1">The sequence shown here is derived from an EMBL/GenBank/DDBJ whole genome shotgun (WGS) entry which is preliminary data.</text>
</comment>